<evidence type="ECO:0000313" key="1">
    <source>
        <dbReference type="EMBL" id="GIZ01748.1"/>
    </source>
</evidence>
<protein>
    <submittedName>
        <fullName evidence="1">Uncharacterized protein</fullName>
    </submittedName>
</protein>
<dbReference type="AlphaFoldDB" id="A0AAV4Y3V0"/>
<dbReference type="EMBL" id="BPLR01018716">
    <property type="protein sequence ID" value="GIZ01748.1"/>
    <property type="molecule type" value="Genomic_DNA"/>
</dbReference>
<reference evidence="1 2" key="1">
    <citation type="submission" date="2021-06" db="EMBL/GenBank/DDBJ databases">
        <title>Caerostris extrusa draft genome.</title>
        <authorList>
            <person name="Kono N."/>
            <person name="Arakawa K."/>
        </authorList>
    </citation>
    <scope>NUCLEOTIDE SEQUENCE [LARGE SCALE GENOMIC DNA]</scope>
</reference>
<dbReference type="Proteomes" id="UP001054945">
    <property type="component" value="Unassembled WGS sequence"/>
</dbReference>
<comment type="caution">
    <text evidence="1">The sequence shown here is derived from an EMBL/GenBank/DDBJ whole genome shotgun (WGS) entry which is preliminary data.</text>
</comment>
<evidence type="ECO:0000313" key="2">
    <source>
        <dbReference type="Proteomes" id="UP001054945"/>
    </source>
</evidence>
<proteinExistence type="predicted"/>
<gene>
    <name evidence="1" type="ORF">CEXT_173421</name>
</gene>
<keyword evidence="2" id="KW-1185">Reference proteome</keyword>
<sequence>MGVSNPYVGSVPILMTLLEAQDRKEDHQEGRIQVLEARFVSQLQVDILCLHNLVLRVKTNGRQRLQNSIFLMNMMEKSSG</sequence>
<accession>A0AAV4Y3V0</accession>
<name>A0AAV4Y3V0_CAEEX</name>
<organism evidence="1 2">
    <name type="scientific">Caerostris extrusa</name>
    <name type="common">Bark spider</name>
    <name type="synonym">Caerostris bankana</name>
    <dbReference type="NCBI Taxonomy" id="172846"/>
    <lineage>
        <taxon>Eukaryota</taxon>
        <taxon>Metazoa</taxon>
        <taxon>Ecdysozoa</taxon>
        <taxon>Arthropoda</taxon>
        <taxon>Chelicerata</taxon>
        <taxon>Arachnida</taxon>
        <taxon>Araneae</taxon>
        <taxon>Araneomorphae</taxon>
        <taxon>Entelegynae</taxon>
        <taxon>Araneoidea</taxon>
        <taxon>Araneidae</taxon>
        <taxon>Caerostris</taxon>
    </lineage>
</organism>